<dbReference type="Gene3D" id="3.30.1240.10">
    <property type="match status" value="1"/>
</dbReference>
<proteinExistence type="predicted"/>
<sequence>MSIKLIAIDIDGTLLTPERTISPNVQQTIQTAKEKGVKIVLCTGRPLAGVRAYLKALNLEEKGDYVLTYNGALAQESDSGKVLAHHTMSMDDFYEIEEMSRKVGVHLHTTTIDAMYTANRDISAYTVREAFIVELPLKFRTVEEMDKDLTISKMMMIDDPAILDAAVEKIPQWFKDKYTVLRSEPFFLEILNKSASKGQALKSLAEILHLEPAEIMAIGDNENDLDMIEYAGVGVAMGNAIPKVKEAANIITDTNVNDGVATVIQEYLS</sequence>
<dbReference type="PROSITE" id="PS01229">
    <property type="entry name" value="COF_2"/>
    <property type="match status" value="1"/>
</dbReference>
<dbReference type="PANTHER" id="PTHR10000">
    <property type="entry name" value="PHOSPHOSERINE PHOSPHATASE"/>
    <property type="match status" value="1"/>
</dbReference>
<dbReference type="InterPro" id="IPR036412">
    <property type="entry name" value="HAD-like_sf"/>
</dbReference>
<accession>A0A1I3D6Y1</accession>
<evidence type="ECO:0008006" key="3">
    <source>
        <dbReference type="Google" id="ProtNLM"/>
    </source>
</evidence>
<dbReference type="SFLD" id="SFLDS00003">
    <property type="entry name" value="Haloacid_Dehalogenase"/>
    <property type="match status" value="1"/>
</dbReference>
<name>A0A1I3D6Y1_9LACT</name>
<protein>
    <recommendedName>
        <fullName evidence="3">Sugar-phosphatase</fullName>
    </recommendedName>
</protein>
<organism evidence="1 2">
    <name type="scientific">Pisciglobus halotolerans</name>
    <dbReference type="NCBI Taxonomy" id="745365"/>
    <lineage>
        <taxon>Bacteria</taxon>
        <taxon>Bacillati</taxon>
        <taxon>Bacillota</taxon>
        <taxon>Bacilli</taxon>
        <taxon>Lactobacillales</taxon>
        <taxon>Carnobacteriaceae</taxon>
    </lineage>
</organism>
<dbReference type="GO" id="GO:0000287">
    <property type="term" value="F:magnesium ion binding"/>
    <property type="evidence" value="ECO:0007669"/>
    <property type="project" value="TreeGrafter"/>
</dbReference>
<dbReference type="AlphaFoldDB" id="A0A1I3D6Y1"/>
<dbReference type="OrthoDB" id="9790031at2"/>
<dbReference type="SUPFAM" id="SSF56784">
    <property type="entry name" value="HAD-like"/>
    <property type="match status" value="1"/>
</dbReference>
<evidence type="ECO:0000313" key="2">
    <source>
        <dbReference type="Proteomes" id="UP000198668"/>
    </source>
</evidence>
<keyword evidence="2" id="KW-1185">Reference proteome</keyword>
<gene>
    <name evidence="1" type="ORF">SAMN04489868_13015</name>
</gene>
<dbReference type="NCBIfam" id="TIGR00099">
    <property type="entry name" value="Cof-subfamily"/>
    <property type="match status" value="1"/>
</dbReference>
<dbReference type="Proteomes" id="UP000198668">
    <property type="component" value="Unassembled WGS sequence"/>
</dbReference>
<dbReference type="EMBL" id="FOQE01000030">
    <property type="protein sequence ID" value="SFH82484.1"/>
    <property type="molecule type" value="Genomic_DNA"/>
</dbReference>
<dbReference type="CDD" id="cd07516">
    <property type="entry name" value="HAD_Pase"/>
    <property type="match status" value="1"/>
</dbReference>
<dbReference type="NCBIfam" id="TIGR01484">
    <property type="entry name" value="HAD-SF-IIB"/>
    <property type="match status" value="1"/>
</dbReference>
<dbReference type="PROSITE" id="PS01228">
    <property type="entry name" value="COF_1"/>
    <property type="match status" value="1"/>
</dbReference>
<reference evidence="1 2" key="1">
    <citation type="submission" date="2016-10" db="EMBL/GenBank/DDBJ databases">
        <authorList>
            <person name="de Groot N.N."/>
        </authorList>
    </citation>
    <scope>NUCLEOTIDE SEQUENCE [LARGE SCALE GENOMIC DNA]</scope>
    <source>
        <strain evidence="1 2">DSM 27630</strain>
    </source>
</reference>
<dbReference type="NCBIfam" id="NF007806">
    <property type="entry name" value="PRK10513.1"/>
    <property type="match status" value="1"/>
</dbReference>
<dbReference type="InterPro" id="IPR000150">
    <property type="entry name" value="Cof"/>
</dbReference>
<dbReference type="SFLD" id="SFLDG01144">
    <property type="entry name" value="C2.B.4:_PGP_Like"/>
    <property type="match status" value="1"/>
</dbReference>
<dbReference type="RefSeq" id="WP_092093081.1">
    <property type="nucleotide sequence ID" value="NZ_FOQE01000030.1"/>
</dbReference>
<dbReference type="GO" id="GO:0005829">
    <property type="term" value="C:cytosol"/>
    <property type="evidence" value="ECO:0007669"/>
    <property type="project" value="TreeGrafter"/>
</dbReference>
<dbReference type="GO" id="GO:0016791">
    <property type="term" value="F:phosphatase activity"/>
    <property type="evidence" value="ECO:0007669"/>
    <property type="project" value="TreeGrafter"/>
</dbReference>
<dbReference type="InterPro" id="IPR023214">
    <property type="entry name" value="HAD_sf"/>
</dbReference>
<dbReference type="InterPro" id="IPR006379">
    <property type="entry name" value="HAD-SF_hydro_IIB"/>
</dbReference>
<evidence type="ECO:0000313" key="1">
    <source>
        <dbReference type="EMBL" id="SFH82484.1"/>
    </source>
</evidence>
<dbReference type="Pfam" id="PF08282">
    <property type="entry name" value="Hydrolase_3"/>
    <property type="match status" value="1"/>
</dbReference>
<dbReference type="SFLD" id="SFLDG01140">
    <property type="entry name" value="C2.B:_Phosphomannomutase_and_P"/>
    <property type="match status" value="1"/>
</dbReference>
<dbReference type="PANTHER" id="PTHR10000:SF8">
    <property type="entry name" value="HAD SUPERFAMILY HYDROLASE-LIKE, TYPE 3"/>
    <property type="match status" value="1"/>
</dbReference>
<dbReference type="Gene3D" id="3.40.50.1000">
    <property type="entry name" value="HAD superfamily/HAD-like"/>
    <property type="match status" value="1"/>
</dbReference>